<proteinExistence type="predicted"/>
<evidence type="ECO:0000313" key="1">
    <source>
        <dbReference type="EMBL" id="KAF8794476.1"/>
    </source>
</evidence>
<accession>A0A8T0FUN0</accession>
<sequence length="106" mass="12227">MRRSLNSGKMAAKLVTGFSNKREEKGPIEIQREEGPLALSWTEEAANRCRNADPSFTDEITGNECVRPLHYGMDRSLRVIPRYRSKLLRVDGEMMDKLEKFAFQHL</sequence>
<dbReference type="AlphaFoldDB" id="A0A8T0FUN0"/>
<dbReference type="Proteomes" id="UP000807504">
    <property type="component" value="Unassembled WGS sequence"/>
</dbReference>
<organism evidence="1 2">
    <name type="scientific">Argiope bruennichi</name>
    <name type="common">Wasp spider</name>
    <name type="synonym">Aranea bruennichi</name>
    <dbReference type="NCBI Taxonomy" id="94029"/>
    <lineage>
        <taxon>Eukaryota</taxon>
        <taxon>Metazoa</taxon>
        <taxon>Ecdysozoa</taxon>
        <taxon>Arthropoda</taxon>
        <taxon>Chelicerata</taxon>
        <taxon>Arachnida</taxon>
        <taxon>Araneae</taxon>
        <taxon>Araneomorphae</taxon>
        <taxon>Entelegynae</taxon>
        <taxon>Araneoidea</taxon>
        <taxon>Araneidae</taxon>
        <taxon>Argiope</taxon>
    </lineage>
</organism>
<evidence type="ECO:0000313" key="2">
    <source>
        <dbReference type="Proteomes" id="UP000807504"/>
    </source>
</evidence>
<name>A0A8T0FUN0_ARGBR</name>
<reference evidence="1" key="1">
    <citation type="journal article" date="2020" name="bioRxiv">
        <title>Chromosome-level reference genome of the European wasp spider Argiope bruennichi: a resource for studies on range expansion and evolutionary adaptation.</title>
        <authorList>
            <person name="Sheffer M.M."/>
            <person name="Hoppe A."/>
            <person name="Krehenwinkel H."/>
            <person name="Uhl G."/>
            <person name="Kuss A.W."/>
            <person name="Jensen L."/>
            <person name="Jensen C."/>
            <person name="Gillespie R.G."/>
            <person name="Hoff K.J."/>
            <person name="Prost S."/>
        </authorList>
    </citation>
    <scope>NUCLEOTIDE SEQUENCE</scope>
</reference>
<comment type="caution">
    <text evidence="1">The sequence shown here is derived from an EMBL/GenBank/DDBJ whole genome shotgun (WGS) entry which is preliminary data.</text>
</comment>
<keyword evidence="2" id="KW-1185">Reference proteome</keyword>
<dbReference type="EMBL" id="JABXBU010000002">
    <property type="protein sequence ID" value="KAF8794476.1"/>
    <property type="molecule type" value="Genomic_DNA"/>
</dbReference>
<gene>
    <name evidence="1" type="ORF">HNY73_002453</name>
</gene>
<protein>
    <submittedName>
        <fullName evidence="1">Uncharacterized protein</fullName>
    </submittedName>
</protein>
<reference evidence="1" key="2">
    <citation type="submission" date="2020-06" db="EMBL/GenBank/DDBJ databases">
        <authorList>
            <person name="Sheffer M."/>
        </authorList>
    </citation>
    <scope>NUCLEOTIDE SEQUENCE</scope>
</reference>